<accession>A0ABV6HIK5</accession>
<dbReference type="InterPro" id="IPR023614">
    <property type="entry name" value="Porin_dom_sf"/>
</dbReference>
<proteinExistence type="predicted"/>
<protein>
    <submittedName>
        <fullName evidence="2">Porin</fullName>
    </submittedName>
</protein>
<feature type="chain" id="PRO_5047223842" evidence="1">
    <location>
        <begin position="27"/>
        <end position="459"/>
    </location>
</feature>
<keyword evidence="1" id="KW-0732">Signal</keyword>
<evidence type="ECO:0000313" key="3">
    <source>
        <dbReference type="Proteomes" id="UP001589774"/>
    </source>
</evidence>
<organism evidence="2 3">
    <name type="scientific">Olivibacter oleidegradans</name>
    <dbReference type="NCBI Taxonomy" id="760123"/>
    <lineage>
        <taxon>Bacteria</taxon>
        <taxon>Pseudomonadati</taxon>
        <taxon>Bacteroidota</taxon>
        <taxon>Sphingobacteriia</taxon>
        <taxon>Sphingobacteriales</taxon>
        <taxon>Sphingobacteriaceae</taxon>
        <taxon>Olivibacter</taxon>
    </lineage>
</organism>
<dbReference type="EMBL" id="JBHLWO010000002">
    <property type="protein sequence ID" value="MFC0318720.1"/>
    <property type="molecule type" value="Genomic_DNA"/>
</dbReference>
<dbReference type="Gene3D" id="2.40.160.10">
    <property type="entry name" value="Porin"/>
    <property type="match status" value="1"/>
</dbReference>
<reference evidence="2 3" key="1">
    <citation type="submission" date="2024-09" db="EMBL/GenBank/DDBJ databases">
        <authorList>
            <person name="Sun Q."/>
            <person name="Mori K."/>
        </authorList>
    </citation>
    <scope>NUCLEOTIDE SEQUENCE [LARGE SCALE GENOMIC DNA]</scope>
    <source>
        <strain evidence="2 3">CCM 7765</strain>
    </source>
</reference>
<sequence length="459" mass="52753">MLPLNRSCIKALLLLGTFLCVQHVGAQLKRELPEMLRNDNGLLTNMIDTNTIFGRNIIKLYNQYSHIGFSGYMQPQFQISQTRGNDNIYQGGDWGAYSSNRFRLRRGRFRMDFSHYLDDGSPSVYFLFQFDGTERGVNIRDFWGRFYENKFKLFHFSAGMMARPFGHEVLYSSSYREAPERGRMSQILMKTERDLGFMVSLNPRRAESAMKWLTVDLGIYNGQGMSGTMEYDNRKDVIMRISSKKQKIGKSKVRIAGGVSGFWGGITSRNALIYKTRQENNLFIMRADSSANNIGKNAARNYVGADMQIILPNSKKGQTEFRFEYIRGLQTSTLGTSETPGSLPVDEQGNPVPLSTRLFDGGYFYFLQNIGSWNNVLIFKYDWYDPNKKINGDDVDPSKGFTKADIRYDTWGLGLLRYINDYMKVTLWYERPTNEKTKIAGYGNIDKEGIATLRMQFSF</sequence>
<evidence type="ECO:0000313" key="2">
    <source>
        <dbReference type="EMBL" id="MFC0318720.1"/>
    </source>
</evidence>
<dbReference type="RefSeq" id="WP_130857271.1">
    <property type="nucleotide sequence ID" value="NZ_JBHLWO010000002.1"/>
</dbReference>
<feature type="signal peptide" evidence="1">
    <location>
        <begin position="1"/>
        <end position="26"/>
    </location>
</feature>
<dbReference type="Proteomes" id="UP001589774">
    <property type="component" value="Unassembled WGS sequence"/>
</dbReference>
<gene>
    <name evidence="2" type="ORF">ACFFI0_10385</name>
</gene>
<name>A0ABV6HIK5_9SPHI</name>
<comment type="caution">
    <text evidence="2">The sequence shown here is derived from an EMBL/GenBank/DDBJ whole genome shotgun (WGS) entry which is preliminary data.</text>
</comment>
<keyword evidence="3" id="KW-1185">Reference proteome</keyword>
<evidence type="ECO:0000256" key="1">
    <source>
        <dbReference type="SAM" id="SignalP"/>
    </source>
</evidence>